<accession>A0A0A9BWA7</accession>
<organism evidence="1">
    <name type="scientific">Arundo donax</name>
    <name type="common">Giant reed</name>
    <name type="synonym">Donax arundinaceus</name>
    <dbReference type="NCBI Taxonomy" id="35708"/>
    <lineage>
        <taxon>Eukaryota</taxon>
        <taxon>Viridiplantae</taxon>
        <taxon>Streptophyta</taxon>
        <taxon>Embryophyta</taxon>
        <taxon>Tracheophyta</taxon>
        <taxon>Spermatophyta</taxon>
        <taxon>Magnoliopsida</taxon>
        <taxon>Liliopsida</taxon>
        <taxon>Poales</taxon>
        <taxon>Poaceae</taxon>
        <taxon>PACMAD clade</taxon>
        <taxon>Arundinoideae</taxon>
        <taxon>Arundineae</taxon>
        <taxon>Arundo</taxon>
    </lineage>
</organism>
<proteinExistence type="predicted"/>
<reference evidence="1" key="2">
    <citation type="journal article" date="2015" name="Data Brief">
        <title>Shoot transcriptome of the giant reed, Arundo donax.</title>
        <authorList>
            <person name="Barrero R.A."/>
            <person name="Guerrero F.D."/>
            <person name="Moolhuijzen P."/>
            <person name="Goolsby J.A."/>
            <person name="Tidwell J."/>
            <person name="Bellgard S.E."/>
            <person name="Bellgard M.I."/>
        </authorList>
    </citation>
    <scope>NUCLEOTIDE SEQUENCE</scope>
    <source>
        <tissue evidence="1">Shoot tissue taken approximately 20 cm above the soil surface</tissue>
    </source>
</reference>
<sequence length="8" mass="863">MTLGSRKA</sequence>
<name>A0A0A9BWA7_ARUDO</name>
<evidence type="ECO:0000313" key="1">
    <source>
        <dbReference type="EMBL" id="JAD66488.1"/>
    </source>
</evidence>
<protein>
    <submittedName>
        <fullName evidence="1">Uncharacterized protein</fullName>
    </submittedName>
</protein>
<dbReference type="EMBL" id="GBRH01231407">
    <property type="protein sequence ID" value="JAD66488.1"/>
    <property type="molecule type" value="Transcribed_RNA"/>
</dbReference>
<reference evidence="1" key="1">
    <citation type="submission" date="2014-09" db="EMBL/GenBank/DDBJ databases">
        <authorList>
            <person name="Magalhaes I.L.F."/>
            <person name="Oliveira U."/>
            <person name="Santos F.R."/>
            <person name="Vidigal T.H.D.A."/>
            <person name="Brescovit A.D."/>
            <person name="Santos A.J."/>
        </authorList>
    </citation>
    <scope>NUCLEOTIDE SEQUENCE</scope>
    <source>
        <tissue evidence="1">Shoot tissue taken approximately 20 cm above the soil surface</tissue>
    </source>
</reference>